<proteinExistence type="predicted"/>
<evidence type="ECO:0000313" key="1">
    <source>
        <dbReference type="EMBL" id="RVW97374.1"/>
    </source>
</evidence>
<protein>
    <submittedName>
        <fullName evidence="1">AUGMIN subunit 2</fullName>
    </submittedName>
</protein>
<dbReference type="GO" id="GO:0031023">
    <property type="term" value="P:microtubule organizing center organization"/>
    <property type="evidence" value="ECO:0007669"/>
    <property type="project" value="InterPro"/>
</dbReference>
<dbReference type="GO" id="GO:0051225">
    <property type="term" value="P:spindle assembly"/>
    <property type="evidence" value="ECO:0007669"/>
    <property type="project" value="InterPro"/>
</dbReference>
<sequence>MLLMQREKEKEDKNVAHLTHVSEMEKKCETLARITAILKDVIQI</sequence>
<reference evidence="1 2" key="1">
    <citation type="journal article" date="2018" name="PLoS Genet.">
        <title>Population sequencing reveals clonal diversity and ancestral inbreeding in the grapevine cultivar Chardonnay.</title>
        <authorList>
            <person name="Roach M.J."/>
            <person name="Johnson D.L."/>
            <person name="Bohlmann J."/>
            <person name="van Vuuren H.J."/>
            <person name="Jones S.J."/>
            <person name="Pretorius I.S."/>
            <person name="Schmidt S.A."/>
            <person name="Borneman A.R."/>
        </authorList>
    </citation>
    <scope>NUCLEOTIDE SEQUENCE [LARGE SCALE GENOMIC DNA]</scope>
    <source>
        <strain evidence="2">cv. Chardonnay</strain>
        <tissue evidence="1">Leaf</tissue>
    </source>
</reference>
<comment type="caution">
    <text evidence="1">The sequence shown here is derived from an EMBL/GenBank/DDBJ whole genome shotgun (WGS) entry which is preliminary data.</text>
</comment>
<dbReference type="Pfam" id="PF15003">
    <property type="entry name" value="HAUS2"/>
    <property type="match status" value="1"/>
</dbReference>
<dbReference type="InterPro" id="IPR028346">
    <property type="entry name" value="HAUS2"/>
</dbReference>
<evidence type="ECO:0000313" key="2">
    <source>
        <dbReference type="Proteomes" id="UP000288805"/>
    </source>
</evidence>
<dbReference type="AlphaFoldDB" id="A0A438IKW9"/>
<dbReference type="Proteomes" id="UP000288805">
    <property type="component" value="Unassembled WGS sequence"/>
</dbReference>
<name>A0A438IKW9_VITVI</name>
<organism evidence="1 2">
    <name type="scientific">Vitis vinifera</name>
    <name type="common">Grape</name>
    <dbReference type="NCBI Taxonomy" id="29760"/>
    <lineage>
        <taxon>Eukaryota</taxon>
        <taxon>Viridiplantae</taxon>
        <taxon>Streptophyta</taxon>
        <taxon>Embryophyta</taxon>
        <taxon>Tracheophyta</taxon>
        <taxon>Spermatophyta</taxon>
        <taxon>Magnoliopsida</taxon>
        <taxon>eudicotyledons</taxon>
        <taxon>Gunneridae</taxon>
        <taxon>Pentapetalae</taxon>
        <taxon>rosids</taxon>
        <taxon>Vitales</taxon>
        <taxon>Vitaceae</taxon>
        <taxon>Viteae</taxon>
        <taxon>Vitis</taxon>
    </lineage>
</organism>
<gene>
    <name evidence="1" type="primary">AUG2_3</name>
    <name evidence="1" type="ORF">CK203_026342</name>
</gene>
<dbReference type="EMBL" id="QGNW01000101">
    <property type="protein sequence ID" value="RVW97374.1"/>
    <property type="molecule type" value="Genomic_DNA"/>
</dbReference>
<dbReference type="PANTHER" id="PTHR16039:SF1">
    <property type="entry name" value="HAUS AUGMIN-LIKE COMPLEX SUBUNIT 2"/>
    <property type="match status" value="1"/>
</dbReference>
<accession>A0A438IKW9</accession>
<dbReference type="PANTHER" id="PTHR16039">
    <property type="entry name" value="HAUS AUGMIN-LIKE COMPLEX SUBUNIT 2"/>
    <property type="match status" value="1"/>
</dbReference>